<protein>
    <submittedName>
        <fullName evidence="3">Uncharacterized protein LOC136075148</fullName>
    </submittedName>
</protein>
<dbReference type="Pfam" id="PF09820">
    <property type="entry name" value="AAA-ATPase_like"/>
    <property type="match status" value="1"/>
</dbReference>
<dbReference type="PANTHER" id="PTHR34825">
    <property type="entry name" value="CONSERVED PROTEIN, WITH A WEAK D-GALACTARATE DEHYDRATASE/ALTRONATE HYDROLASE DOMAIN"/>
    <property type="match status" value="1"/>
</dbReference>
<reference evidence="2" key="1">
    <citation type="submission" date="2025-05" db="UniProtKB">
        <authorList>
            <consortium name="RefSeq"/>
        </authorList>
    </citation>
    <scope>NUCLEOTIDE SEQUENCE [LARGE SCALE GENOMIC DNA]</scope>
</reference>
<proteinExistence type="predicted"/>
<dbReference type="RefSeq" id="XP_065643571.1">
    <property type="nucleotide sequence ID" value="XM_065787499.1"/>
</dbReference>
<sequence length="488" mass="56370">MEVKPSIFLGGGFLKLVEESTIFIDKSLFIKEVYEDKSEVILITMPRRFGKSTNLEMLRMFLSIEEDNVEAKIINRRILTKKIKNVDKLENAHLDISSVVTLIRDSKQFGKFKKIEILSLQGQYPVIFMDLKKTTIGKEYISLLHRIKLFYPTAIKKLSDLLKEYHSKRVWLLIDEYDAAANKAHLKFSSDEAQSVADLFRSILEPALKNNQNLEKGVTTGVQYILKSGILLGLNNLIKHNITSCKYSKYYGLSEVELRILLNHFKLEKDKSYIKSWYNGYLFNIGTNVNPCFIDKYNVWSVVNYISNPDKFVSYWDNNNLSEFLNSNILNNHAIKDIIEDLVRNRNLLISNLTTDFSVNNFLILKSITSNLNKIEVTNEGINLLFSYLFITGYLTITRSVNEYCIPNNEIKNEFQKVLLLYYENIFNVPPSFFDDMTKILFDVFEADESSISSIFTKSFGPKLSLLVGHLKLYSKFDKDVSVGLYGK</sequence>
<evidence type="ECO:0000313" key="3">
    <source>
        <dbReference type="RefSeq" id="XP_065643571.1"/>
    </source>
</evidence>
<organism evidence="2 3">
    <name type="scientific">Hydra vulgaris</name>
    <name type="common">Hydra</name>
    <name type="synonym">Hydra attenuata</name>
    <dbReference type="NCBI Taxonomy" id="6087"/>
    <lineage>
        <taxon>Eukaryota</taxon>
        <taxon>Metazoa</taxon>
        <taxon>Cnidaria</taxon>
        <taxon>Hydrozoa</taxon>
        <taxon>Hydroidolina</taxon>
        <taxon>Anthoathecata</taxon>
        <taxon>Aplanulata</taxon>
        <taxon>Hydridae</taxon>
        <taxon>Hydra</taxon>
    </lineage>
</organism>
<dbReference type="GeneID" id="136075148"/>
<dbReference type="InterPro" id="IPR018631">
    <property type="entry name" value="AAA-ATPase-like_dom"/>
</dbReference>
<gene>
    <name evidence="3" type="primary">LOC136075148</name>
</gene>
<evidence type="ECO:0000259" key="1">
    <source>
        <dbReference type="Pfam" id="PF09820"/>
    </source>
</evidence>
<dbReference type="PANTHER" id="PTHR34825:SF1">
    <property type="entry name" value="AAA-ATPASE-LIKE DOMAIN-CONTAINING PROTEIN"/>
    <property type="match status" value="1"/>
</dbReference>
<dbReference type="Proteomes" id="UP001652625">
    <property type="component" value="Chromosome 01"/>
</dbReference>
<name>A0ABM4B422_HYDVU</name>
<evidence type="ECO:0000313" key="2">
    <source>
        <dbReference type="Proteomes" id="UP001652625"/>
    </source>
</evidence>
<keyword evidence="2" id="KW-1185">Reference proteome</keyword>
<feature type="domain" description="AAA-ATPase-like" evidence="1">
    <location>
        <begin position="13"/>
        <end position="230"/>
    </location>
</feature>
<accession>A0ABM4B422</accession>
<reference evidence="3" key="2">
    <citation type="submission" date="2025-08" db="UniProtKB">
        <authorList>
            <consortium name="RefSeq"/>
        </authorList>
    </citation>
    <scope>IDENTIFICATION</scope>
</reference>